<sequence length="221" mass="25103">MKILSNHLENNCDKRLSGALSLSVREAYRFLDELVENEKIFQRQEMKKVWGYVRHGLVDVGLKRVLKSSNIPHEIADETSSRYPNGHTYVMIETKGAILTPAKVLKPQSVPKKAIFRDRGSLLNKQYDLFTDPEDLNQKYDENNPPFLLLTYGGSAHKLEFVRLGIPDLGVSGWIDQVDITNAPVLLANSEDISNDLQLTFTSEAEELIRRGEDYAREKGI</sequence>
<reference evidence="1 2" key="1">
    <citation type="submission" date="2014-12" db="EMBL/GenBank/DDBJ databases">
        <title>Draft genome sequences of 29 type strains of Enterococci.</title>
        <authorList>
            <person name="Zhong Z."/>
            <person name="Sun Z."/>
            <person name="Liu W."/>
            <person name="Zhang W."/>
            <person name="Zhang H."/>
        </authorList>
    </citation>
    <scope>NUCLEOTIDE SEQUENCE [LARGE SCALE GENOMIC DNA]</scope>
    <source>
        <strain evidence="1 2">DSM 22802</strain>
    </source>
</reference>
<dbReference type="AlphaFoldDB" id="A0A1L8SUQ2"/>
<evidence type="ECO:0000313" key="1">
    <source>
        <dbReference type="EMBL" id="OJG35837.1"/>
    </source>
</evidence>
<comment type="caution">
    <text evidence="1">The sequence shown here is derived from an EMBL/GenBank/DDBJ whole genome shotgun (WGS) entry which is preliminary data.</text>
</comment>
<dbReference type="STRING" id="319970.RV00_GL001981"/>
<dbReference type="OrthoDB" id="2274783at2"/>
<dbReference type="Proteomes" id="UP000183700">
    <property type="component" value="Unassembled WGS sequence"/>
</dbReference>
<gene>
    <name evidence="1" type="ORF">RV00_GL001981</name>
</gene>
<proteinExistence type="predicted"/>
<evidence type="ECO:0000313" key="2">
    <source>
        <dbReference type="Proteomes" id="UP000183700"/>
    </source>
</evidence>
<keyword evidence="2" id="KW-1185">Reference proteome</keyword>
<name>A0A1L8SUQ2_9ENTE</name>
<dbReference type="RefSeq" id="WP_071861821.1">
    <property type="nucleotide sequence ID" value="NZ_JBHLVS010000013.1"/>
</dbReference>
<protein>
    <submittedName>
        <fullName evidence="1">Uncharacterized protein</fullName>
    </submittedName>
</protein>
<dbReference type="EMBL" id="JXKM01000004">
    <property type="protein sequence ID" value="OJG35837.1"/>
    <property type="molecule type" value="Genomic_DNA"/>
</dbReference>
<accession>A0A1L8SUQ2</accession>
<organism evidence="1 2">
    <name type="scientific">Enterococcus devriesei</name>
    <dbReference type="NCBI Taxonomy" id="319970"/>
    <lineage>
        <taxon>Bacteria</taxon>
        <taxon>Bacillati</taxon>
        <taxon>Bacillota</taxon>
        <taxon>Bacilli</taxon>
        <taxon>Lactobacillales</taxon>
        <taxon>Enterococcaceae</taxon>
        <taxon>Enterococcus</taxon>
    </lineage>
</organism>